<organism evidence="3 4">
    <name type="scientific">Janthinobacterium lividum</name>
    <dbReference type="NCBI Taxonomy" id="29581"/>
    <lineage>
        <taxon>Bacteria</taxon>
        <taxon>Pseudomonadati</taxon>
        <taxon>Pseudomonadota</taxon>
        <taxon>Betaproteobacteria</taxon>
        <taxon>Burkholderiales</taxon>
        <taxon>Oxalobacteraceae</taxon>
        <taxon>Janthinobacterium</taxon>
    </lineage>
</organism>
<gene>
    <name evidence="3" type="ORF">AKG95_15220</name>
</gene>
<dbReference type="InterPro" id="IPR006016">
    <property type="entry name" value="UspA"/>
</dbReference>
<dbReference type="Gene3D" id="3.40.50.620">
    <property type="entry name" value="HUPs"/>
    <property type="match status" value="1"/>
</dbReference>
<dbReference type="PRINTS" id="PR01438">
    <property type="entry name" value="UNVRSLSTRESS"/>
</dbReference>
<evidence type="ECO:0000313" key="4">
    <source>
        <dbReference type="Proteomes" id="UP000179840"/>
    </source>
</evidence>
<dbReference type="Pfam" id="PF00582">
    <property type="entry name" value="Usp"/>
    <property type="match status" value="1"/>
</dbReference>
<comment type="similarity">
    <text evidence="1">Belongs to the universal stress protein A family.</text>
</comment>
<dbReference type="EMBL" id="LFKP01000008">
    <property type="protein sequence ID" value="OHV96162.1"/>
    <property type="molecule type" value="Genomic_DNA"/>
</dbReference>
<dbReference type="PANTHER" id="PTHR46268">
    <property type="entry name" value="STRESS RESPONSE PROTEIN NHAX"/>
    <property type="match status" value="1"/>
</dbReference>
<dbReference type="InterPro" id="IPR014729">
    <property type="entry name" value="Rossmann-like_a/b/a_fold"/>
</dbReference>
<evidence type="ECO:0000259" key="2">
    <source>
        <dbReference type="Pfam" id="PF00582"/>
    </source>
</evidence>
<accession>A0A1S1U6Q7</accession>
<proteinExistence type="inferred from homology"/>
<name>A0A1S1U6Q7_9BURK</name>
<comment type="caution">
    <text evidence="3">The sequence shown here is derived from an EMBL/GenBank/DDBJ whole genome shotgun (WGS) entry which is preliminary data.</text>
</comment>
<feature type="domain" description="UspA" evidence="2">
    <location>
        <begin position="1"/>
        <end position="145"/>
    </location>
</feature>
<dbReference type="CDD" id="cd00293">
    <property type="entry name" value="USP-like"/>
    <property type="match status" value="1"/>
</dbReference>
<dbReference type="SUPFAM" id="SSF52402">
    <property type="entry name" value="Adenine nucleotide alpha hydrolases-like"/>
    <property type="match status" value="1"/>
</dbReference>
<dbReference type="PANTHER" id="PTHR46268:SF15">
    <property type="entry name" value="UNIVERSAL STRESS PROTEIN HP_0031"/>
    <property type="match status" value="1"/>
</dbReference>
<reference evidence="3 4" key="1">
    <citation type="submission" date="2015-06" db="EMBL/GenBank/DDBJ databases">
        <title>Draft genome sequencing of a biphenyl-degrading bacterium, Janthinobacterium lividum MEG1.</title>
        <authorList>
            <person name="Shimodaira J."/>
            <person name="Hatta T."/>
        </authorList>
    </citation>
    <scope>NUCLEOTIDE SEQUENCE [LARGE SCALE GENOMIC DNA]</scope>
    <source>
        <strain evidence="3 4">MEG1</strain>
    </source>
</reference>
<dbReference type="InterPro" id="IPR006015">
    <property type="entry name" value="Universal_stress_UspA"/>
</dbReference>
<dbReference type="AlphaFoldDB" id="A0A1S1U6Q7"/>
<evidence type="ECO:0000313" key="3">
    <source>
        <dbReference type="EMBL" id="OHV96162.1"/>
    </source>
</evidence>
<protein>
    <recommendedName>
        <fullName evidence="2">UspA domain-containing protein</fullName>
    </recommendedName>
</protein>
<dbReference type="Proteomes" id="UP000179840">
    <property type="component" value="Unassembled WGS sequence"/>
</dbReference>
<evidence type="ECO:0000256" key="1">
    <source>
        <dbReference type="ARBA" id="ARBA00008791"/>
    </source>
</evidence>
<dbReference type="RefSeq" id="WP_071077645.1">
    <property type="nucleotide sequence ID" value="NZ_LFKP01000008.1"/>
</dbReference>
<sequence>MFKHILVPTDGSPASRPALLSAIALARSCGARITALHVVPEFHVLSHDTEMLEATRATYQEESMENGKKVLDFVCGQAREAGVECGTFLTRSDHPHEKILETAEANGCDLIAMGTHSKFGLRGVLLGSETHKVLVHSPLPVLVFRAA</sequence>